<dbReference type="InterPro" id="IPR012340">
    <property type="entry name" value="NA-bd_OB-fold"/>
</dbReference>
<evidence type="ECO:0008006" key="5">
    <source>
        <dbReference type="Google" id="ProtNLM"/>
    </source>
</evidence>
<sequence length="134" mass="15265">MTYNDLTPTPDADSKPFWEGCRNHELLFQKCAECGEIRWPPGILCPRCHSQEVEMVQSGGKGTIYSYVIYHQPFHPEFADKVPYVVAIVELEEGPMLITNIVECPHESLACDMPVQVHWDDVSEECTLPKFRPA</sequence>
<dbReference type="Pfam" id="PF12172">
    <property type="entry name" value="zf-ChsH2"/>
    <property type="match status" value="1"/>
</dbReference>
<dbReference type="InterPro" id="IPR002878">
    <property type="entry name" value="ChsH2_C"/>
</dbReference>
<dbReference type="Proteomes" id="UP000183994">
    <property type="component" value="Unassembled WGS sequence"/>
</dbReference>
<dbReference type="PANTHER" id="PTHR34075">
    <property type="entry name" value="BLR3430 PROTEIN"/>
    <property type="match status" value="1"/>
</dbReference>
<evidence type="ECO:0000259" key="2">
    <source>
        <dbReference type="Pfam" id="PF12172"/>
    </source>
</evidence>
<organism evidence="3 4">
    <name type="scientific">Desulfatibacillum alkenivorans DSM 16219</name>
    <dbReference type="NCBI Taxonomy" id="1121393"/>
    <lineage>
        <taxon>Bacteria</taxon>
        <taxon>Pseudomonadati</taxon>
        <taxon>Thermodesulfobacteriota</taxon>
        <taxon>Desulfobacteria</taxon>
        <taxon>Desulfobacterales</taxon>
        <taxon>Desulfatibacillaceae</taxon>
        <taxon>Desulfatibacillum</taxon>
    </lineage>
</organism>
<dbReference type="STRING" id="1121393.SAMN02745216_02450"/>
<gene>
    <name evidence="3" type="ORF">SAMN02745216_02450</name>
</gene>
<feature type="domain" description="ChsH2 rubredoxin-like zinc ribbon" evidence="2">
    <location>
        <begin position="18"/>
        <end position="54"/>
    </location>
</feature>
<dbReference type="EMBL" id="FQZU01000013">
    <property type="protein sequence ID" value="SHJ87314.1"/>
    <property type="molecule type" value="Genomic_DNA"/>
</dbReference>
<dbReference type="InterPro" id="IPR022002">
    <property type="entry name" value="ChsH2_Znr"/>
</dbReference>
<dbReference type="AlphaFoldDB" id="A0A1M6MV35"/>
<dbReference type="OrthoDB" id="5514845at2"/>
<dbReference type="Pfam" id="PF01796">
    <property type="entry name" value="OB_ChsH2_C"/>
    <property type="match status" value="1"/>
</dbReference>
<feature type="domain" description="ChsH2 C-terminal OB-fold" evidence="1">
    <location>
        <begin position="56"/>
        <end position="120"/>
    </location>
</feature>
<dbReference type="PANTHER" id="PTHR34075:SF5">
    <property type="entry name" value="BLR3430 PROTEIN"/>
    <property type="match status" value="1"/>
</dbReference>
<dbReference type="RefSeq" id="WP_073476126.1">
    <property type="nucleotide sequence ID" value="NZ_FQZU01000013.1"/>
</dbReference>
<protein>
    <recommendedName>
        <fullName evidence="5">DUF35 domain-containing protein</fullName>
    </recommendedName>
</protein>
<dbReference type="Gene3D" id="6.10.30.10">
    <property type="match status" value="1"/>
</dbReference>
<accession>A0A1M6MV35</accession>
<evidence type="ECO:0000313" key="3">
    <source>
        <dbReference type="EMBL" id="SHJ87314.1"/>
    </source>
</evidence>
<reference evidence="4" key="1">
    <citation type="submission" date="2016-11" db="EMBL/GenBank/DDBJ databases">
        <authorList>
            <person name="Varghese N."/>
            <person name="Submissions S."/>
        </authorList>
    </citation>
    <scope>NUCLEOTIDE SEQUENCE [LARGE SCALE GENOMIC DNA]</scope>
    <source>
        <strain evidence="4">DSM 16219</strain>
    </source>
</reference>
<evidence type="ECO:0000259" key="1">
    <source>
        <dbReference type="Pfam" id="PF01796"/>
    </source>
</evidence>
<name>A0A1M6MV35_9BACT</name>
<proteinExistence type="predicted"/>
<dbReference type="InterPro" id="IPR052513">
    <property type="entry name" value="Thioester_dehydratase-like"/>
</dbReference>
<evidence type="ECO:0000313" key="4">
    <source>
        <dbReference type="Proteomes" id="UP000183994"/>
    </source>
</evidence>
<keyword evidence="4" id="KW-1185">Reference proteome</keyword>
<dbReference type="SUPFAM" id="SSF50249">
    <property type="entry name" value="Nucleic acid-binding proteins"/>
    <property type="match status" value="1"/>
</dbReference>